<name>A0A1F5VPV2_9BACT</name>
<protein>
    <recommendedName>
        <fullName evidence="1">DUF6922 domain-containing protein</fullName>
    </recommendedName>
</protein>
<dbReference type="Pfam" id="PF21956">
    <property type="entry name" value="DUF6922"/>
    <property type="match status" value="1"/>
</dbReference>
<dbReference type="AlphaFoldDB" id="A0A1F5VPV2"/>
<sequence>MKRRIGDRKKSARFPFRQSLFWDVDPKTIDPKKNAKYIIERILEHGSDEEIRWMWSYYPHSLIKDRVENSRGVLREKTKALWSLLLA</sequence>
<reference evidence="2 3" key="1">
    <citation type="journal article" date="2016" name="Nat. Commun.">
        <title>Thousands of microbial genomes shed light on interconnected biogeochemical processes in an aquifer system.</title>
        <authorList>
            <person name="Anantharaman K."/>
            <person name="Brown C.T."/>
            <person name="Hug L.A."/>
            <person name="Sharon I."/>
            <person name="Castelle C.J."/>
            <person name="Probst A.J."/>
            <person name="Thomas B.C."/>
            <person name="Singh A."/>
            <person name="Wilkins M.J."/>
            <person name="Karaoz U."/>
            <person name="Brodie E.L."/>
            <person name="Williams K.H."/>
            <person name="Hubbard S.S."/>
            <person name="Banfield J.F."/>
        </authorList>
    </citation>
    <scope>NUCLEOTIDE SEQUENCE [LARGE SCALE GENOMIC DNA]</scope>
</reference>
<comment type="caution">
    <text evidence="2">The sequence shown here is derived from an EMBL/GenBank/DDBJ whole genome shotgun (WGS) entry which is preliminary data.</text>
</comment>
<gene>
    <name evidence="2" type="ORF">A2Z53_01925</name>
</gene>
<dbReference type="InterPro" id="IPR053830">
    <property type="entry name" value="DUF6922"/>
</dbReference>
<evidence type="ECO:0000313" key="3">
    <source>
        <dbReference type="Proteomes" id="UP000177451"/>
    </source>
</evidence>
<evidence type="ECO:0000259" key="1">
    <source>
        <dbReference type="Pfam" id="PF21956"/>
    </source>
</evidence>
<dbReference type="EMBL" id="MFHH01000005">
    <property type="protein sequence ID" value="OGF65399.1"/>
    <property type="molecule type" value="Genomic_DNA"/>
</dbReference>
<accession>A0A1F5VPV2</accession>
<feature type="domain" description="DUF6922" evidence="1">
    <location>
        <begin position="16"/>
        <end position="64"/>
    </location>
</feature>
<evidence type="ECO:0000313" key="2">
    <source>
        <dbReference type="EMBL" id="OGF65399.1"/>
    </source>
</evidence>
<organism evidence="2 3">
    <name type="scientific">Candidatus Giovannonibacteria bacterium RIFCSPHIGHO2_02_42_15</name>
    <dbReference type="NCBI Taxonomy" id="1798329"/>
    <lineage>
        <taxon>Bacteria</taxon>
        <taxon>Candidatus Giovannoniibacteriota</taxon>
    </lineage>
</organism>
<dbReference type="Proteomes" id="UP000177451">
    <property type="component" value="Unassembled WGS sequence"/>
</dbReference>
<proteinExistence type="predicted"/>